<evidence type="ECO:0000256" key="1">
    <source>
        <dbReference type="ARBA" id="ARBA00007119"/>
    </source>
</evidence>
<feature type="binding site" description="proximal binding residue" evidence="4">
    <location>
        <position position="375"/>
    </location>
    <ligand>
        <name>heme b</name>
        <dbReference type="ChEBI" id="CHEBI:60344"/>
    </ligand>
    <ligandPart>
        <name>Fe</name>
        <dbReference type="ChEBI" id="CHEBI:18248"/>
    </ligandPart>
</feature>
<accession>S7Q0D7</accession>
<sequence length="450" mass="50420">MPPREVQQYDIDETTGFLPHEPLRVLPTEFKRWEDALLEAQAEMSLGIDDSPSSRDKRTAGAQWRDRVRMWPVLDTDCLAGDLRLLQRAHLILAFLVHFFVHSQPRGEAGPSVLVPRSLTVPLTAVSRKLGIAPILTFADVVLWNWTVIDGSRSLSVGNIRHVNLFSGKEDERSFYAKCAAIEFEAARALKIINNYCRMEDVDSPGAIGDIGEDLERLAEIVKGLTRVLGSMRAVVDPYTYYHEVRHWWKGSGSEGQGSPPWPYEGVADNDVLDLSGPSAGQSPIMHAIDIFLDVDHMLAETRLPVPSGRDKRADVGFMERMRRYMQGKHRDYLESLARMPHDIRVRQVAARHPEKLQDAYNQAVLALKEFRDAHLRIACLYIISMSNSNRVAASEVPNKTSSGPARGTGGMEVSTLLKATRNATSRALLPTTNTRIDNRGEEQGRFSKE</sequence>
<dbReference type="STRING" id="670483.S7Q0D7"/>
<comment type="similarity">
    <text evidence="1">Belongs to the indoleamine 2,3-dioxygenase family.</text>
</comment>
<dbReference type="PANTHER" id="PTHR28657">
    <property type="entry name" value="INDOLEAMINE 2,3-DIOXYGENASE"/>
    <property type="match status" value="1"/>
</dbReference>
<dbReference type="RefSeq" id="XP_007868236.1">
    <property type="nucleotide sequence ID" value="XM_007870045.1"/>
</dbReference>
<evidence type="ECO:0000256" key="2">
    <source>
        <dbReference type="ARBA" id="ARBA00022723"/>
    </source>
</evidence>
<dbReference type="OMA" id="WHQYSGG"/>
<dbReference type="Pfam" id="PF01231">
    <property type="entry name" value="IDO"/>
    <property type="match status" value="1"/>
</dbReference>
<gene>
    <name evidence="6" type="ORF">GLOTRDRAFT_46282</name>
</gene>
<dbReference type="PANTHER" id="PTHR28657:SF5">
    <property type="entry name" value="INDOLEAMINE 2,3-DIOXYGENASE"/>
    <property type="match status" value="1"/>
</dbReference>
<evidence type="ECO:0000256" key="4">
    <source>
        <dbReference type="PIRSR" id="PIRSR600898-1"/>
    </source>
</evidence>
<dbReference type="eggNOG" id="ENOG502QV6W">
    <property type="taxonomic scope" value="Eukaryota"/>
</dbReference>
<dbReference type="GO" id="GO:0034354">
    <property type="term" value="P:'de novo' NAD+ biosynthetic process from L-tryptophan"/>
    <property type="evidence" value="ECO:0007669"/>
    <property type="project" value="TreeGrafter"/>
</dbReference>
<name>S7Q0D7_GLOTA</name>
<evidence type="ECO:0000313" key="7">
    <source>
        <dbReference type="Proteomes" id="UP000030669"/>
    </source>
</evidence>
<organism evidence="6 7">
    <name type="scientific">Gloeophyllum trabeum (strain ATCC 11539 / FP-39264 / Madison 617)</name>
    <name type="common">Brown rot fungus</name>
    <dbReference type="NCBI Taxonomy" id="670483"/>
    <lineage>
        <taxon>Eukaryota</taxon>
        <taxon>Fungi</taxon>
        <taxon>Dikarya</taxon>
        <taxon>Basidiomycota</taxon>
        <taxon>Agaricomycotina</taxon>
        <taxon>Agaricomycetes</taxon>
        <taxon>Gloeophyllales</taxon>
        <taxon>Gloeophyllaceae</taxon>
        <taxon>Gloeophyllum</taxon>
    </lineage>
</organism>
<keyword evidence="3 4" id="KW-0408">Iron</keyword>
<feature type="region of interest" description="Disordered" evidence="5">
    <location>
        <begin position="424"/>
        <end position="450"/>
    </location>
</feature>
<feature type="compositionally biased region" description="Basic and acidic residues" evidence="5">
    <location>
        <begin position="437"/>
        <end position="450"/>
    </location>
</feature>
<evidence type="ECO:0000256" key="3">
    <source>
        <dbReference type="ARBA" id="ARBA00023004"/>
    </source>
</evidence>
<feature type="compositionally biased region" description="Polar residues" evidence="5">
    <location>
        <begin position="424"/>
        <end position="436"/>
    </location>
</feature>
<proteinExistence type="inferred from homology"/>
<dbReference type="GO" id="GO:0020037">
    <property type="term" value="F:heme binding"/>
    <property type="evidence" value="ECO:0007669"/>
    <property type="project" value="InterPro"/>
</dbReference>
<dbReference type="InterPro" id="IPR037217">
    <property type="entry name" value="Trp/Indoleamine_2_3_dOase-like"/>
</dbReference>
<dbReference type="GO" id="GO:0019441">
    <property type="term" value="P:L-tryptophan catabolic process to kynurenine"/>
    <property type="evidence" value="ECO:0007669"/>
    <property type="project" value="InterPro"/>
</dbReference>
<dbReference type="GO" id="GO:0033754">
    <property type="term" value="F:indoleamine 2,3-dioxygenase activity"/>
    <property type="evidence" value="ECO:0007669"/>
    <property type="project" value="TreeGrafter"/>
</dbReference>
<dbReference type="AlphaFoldDB" id="S7Q0D7"/>
<keyword evidence="6" id="KW-0560">Oxidoreductase</keyword>
<dbReference type="SUPFAM" id="SSF140959">
    <property type="entry name" value="Indolic compounds 2,3-dioxygenase-like"/>
    <property type="match status" value="1"/>
</dbReference>
<protein>
    <submittedName>
        <fullName evidence="6">Indoleamine 2,3-dioxygenase</fullName>
    </submittedName>
</protein>
<dbReference type="Proteomes" id="UP000030669">
    <property type="component" value="Unassembled WGS sequence"/>
</dbReference>
<dbReference type="GO" id="GO:0005737">
    <property type="term" value="C:cytoplasm"/>
    <property type="evidence" value="ECO:0007669"/>
    <property type="project" value="TreeGrafter"/>
</dbReference>
<dbReference type="KEGG" id="gtr:GLOTRDRAFT_46282"/>
<evidence type="ECO:0000313" key="6">
    <source>
        <dbReference type="EMBL" id="EPQ53163.1"/>
    </source>
</evidence>
<dbReference type="GeneID" id="19306419"/>
<dbReference type="InterPro" id="IPR000898">
    <property type="entry name" value="Indolamine_dOase"/>
</dbReference>
<keyword evidence="2 4" id="KW-0479">Metal-binding</keyword>
<reference evidence="6 7" key="1">
    <citation type="journal article" date="2012" name="Science">
        <title>The Paleozoic origin of enzymatic lignin decomposition reconstructed from 31 fungal genomes.</title>
        <authorList>
            <person name="Floudas D."/>
            <person name="Binder M."/>
            <person name="Riley R."/>
            <person name="Barry K."/>
            <person name="Blanchette R.A."/>
            <person name="Henrissat B."/>
            <person name="Martinez A.T."/>
            <person name="Otillar R."/>
            <person name="Spatafora J.W."/>
            <person name="Yadav J.S."/>
            <person name="Aerts A."/>
            <person name="Benoit I."/>
            <person name="Boyd A."/>
            <person name="Carlson A."/>
            <person name="Copeland A."/>
            <person name="Coutinho P.M."/>
            <person name="de Vries R.P."/>
            <person name="Ferreira P."/>
            <person name="Findley K."/>
            <person name="Foster B."/>
            <person name="Gaskell J."/>
            <person name="Glotzer D."/>
            <person name="Gorecki P."/>
            <person name="Heitman J."/>
            <person name="Hesse C."/>
            <person name="Hori C."/>
            <person name="Igarashi K."/>
            <person name="Jurgens J.A."/>
            <person name="Kallen N."/>
            <person name="Kersten P."/>
            <person name="Kohler A."/>
            <person name="Kuees U."/>
            <person name="Kumar T.K.A."/>
            <person name="Kuo A."/>
            <person name="LaButti K."/>
            <person name="Larrondo L.F."/>
            <person name="Lindquist E."/>
            <person name="Ling A."/>
            <person name="Lombard V."/>
            <person name="Lucas S."/>
            <person name="Lundell T."/>
            <person name="Martin R."/>
            <person name="McLaughlin D.J."/>
            <person name="Morgenstern I."/>
            <person name="Morin E."/>
            <person name="Murat C."/>
            <person name="Nagy L.G."/>
            <person name="Nolan M."/>
            <person name="Ohm R.A."/>
            <person name="Patyshakuliyeva A."/>
            <person name="Rokas A."/>
            <person name="Ruiz-Duenas F.J."/>
            <person name="Sabat G."/>
            <person name="Salamov A."/>
            <person name="Samejima M."/>
            <person name="Schmutz J."/>
            <person name="Slot J.C."/>
            <person name="St John F."/>
            <person name="Stenlid J."/>
            <person name="Sun H."/>
            <person name="Sun S."/>
            <person name="Syed K."/>
            <person name="Tsang A."/>
            <person name="Wiebenga A."/>
            <person name="Young D."/>
            <person name="Pisabarro A."/>
            <person name="Eastwood D.C."/>
            <person name="Martin F."/>
            <person name="Cullen D."/>
            <person name="Grigoriev I.V."/>
            <person name="Hibbett D.S."/>
        </authorList>
    </citation>
    <scope>NUCLEOTIDE SEQUENCE [LARGE SCALE GENOMIC DNA]</scope>
    <source>
        <strain evidence="6 7">ATCC 11539</strain>
    </source>
</reference>
<keyword evidence="7" id="KW-1185">Reference proteome</keyword>
<dbReference type="HOGENOM" id="CLU_010089_2_0_1"/>
<dbReference type="Gene3D" id="1.20.58.480">
    <property type="match status" value="1"/>
</dbReference>
<keyword evidence="6" id="KW-0223">Dioxygenase</keyword>
<dbReference type="OrthoDB" id="540174at2759"/>
<keyword evidence="4" id="KW-0349">Heme</keyword>
<dbReference type="EMBL" id="KB469306">
    <property type="protein sequence ID" value="EPQ53163.1"/>
    <property type="molecule type" value="Genomic_DNA"/>
</dbReference>
<dbReference type="GO" id="GO:0046872">
    <property type="term" value="F:metal ion binding"/>
    <property type="evidence" value="ECO:0007669"/>
    <property type="project" value="UniProtKB-KW"/>
</dbReference>
<evidence type="ECO:0000256" key="5">
    <source>
        <dbReference type="SAM" id="MobiDB-lite"/>
    </source>
</evidence>